<dbReference type="GO" id="GO:0090729">
    <property type="term" value="F:toxin activity"/>
    <property type="evidence" value="ECO:0007669"/>
    <property type="project" value="UniProtKB-KW"/>
</dbReference>
<evidence type="ECO:0000256" key="1">
    <source>
        <dbReference type="ARBA" id="ARBA00007664"/>
    </source>
</evidence>
<evidence type="ECO:0000256" key="4">
    <source>
        <dbReference type="ARBA" id="ARBA00022825"/>
    </source>
</evidence>
<keyword evidence="6" id="KW-0732">Signal</keyword>
<evidence type="ECO:0000259" key="7">
    <source>
        <dbReference type="PROSITE" id="PS50240"/>
    </source>
</evidence>
<keyword evidence="3" id="KW-0378">Hydrolase</keyword>
<dbReference type="SUPFAM" id="SSF50494">
    <property type="entry name" value="Trypsin-like serine proteases"/>
    <property type="match status" value="1"/>
</dbReference>
<evidence type="ECO:0000256" key="2">
    <source>
        <dbReference type="ARBA" id="ARBA00022670"/>
    </source>
</evidence>
<dbReference type="InterPro" id="IPR043504">
    <property type="entry name" value="Peptidase_S1_PA_chymotrypsin"/>
</dbReference>
<keyword evidence="8" id="KW-1185">Reference proteome</keyword>
<name>A0A6J1NKM9_BICAN</name>
<dbReference type="RefSeq" id="XP_023943681.2">
    <property type="nucleotide sequence ID" value="XM_024087913.2"/>
</dbReference>
<accession>A0A6J1NKM9</accession>
<dbReference type="CDD" id="cd00190">
    <property type="entry name" value="Tryp_SPc"/>
    <property type="match status" value="1"/>
</dbReference>
<gene>
    <name evidence="9" type="primary">LOC112049873</name>
</gene>
<feature type="signal peptide" evidence="6">
    <location>
        <begin position="1"/>
        <end position="18"/>
    </location>
</feature>
<dbReference type="InterPro" id="IPR050430">
    <property type="entry name" value="Peptidase_S1"/>
</dbReference>
<dbReference type="SMART" id="SM00020">
    <property type="entry name" value="Tryp_SPc"/>
    <property type="match status" value="1"/>
</dbReference>
<dbReference type="InterPro" id="IPR009003">
    <property type="entry name" value="Peptidase_S1_PA"/>
</dbReference>
<dbReference type="PROSITE" id="PS00134">
    <property type="entry name" value="TRYPSIN_HIS"/>
    <property type="match status" value="1"/>
</dbReference>
<dbReference type="Pfam" id="PF00089">
    <property type="entry name" value="Trypsin"/>
    <property type="match status" value="1"/>
</dbReference>
<dbReference type="PROSITE" id="PS50240">
    <property type="entry name" value="TRYPSIN_DOM"/>
    <property type="match status" value="1"/>
</dbReference>
<evidence type="ECO:0000256" key="6">
    <source>
        <dbReference type="SAM" id="SignalP"/>
    </source>
</evidence>
<dbReference type="PANTHER" id="PTHR24276:SF98">
    <property type="entry name" value="FI18310P1-RELATED"/>
    <property type="match status" value="1"/>
</dbReference>
<keyword evidence="2" id="KW-0645">Protease</keyword>
<proteinExistence type="inferred from homology"/>
<protein>
    <submittedName>
        <fullName evidence="9">Trypsin CFT-1-like</fullName>
    </submittedName>
</protein>
<dbReference type="OrthoDB" id="546450at2759"/>
<dbReference type="Gene3D" id="2.40.10.10">
    <property type="entry name" value="Trypsin-like serine proteases"/>
    <property type="match status" value="1"/>
</dbReference>
<dbReference type="InterPro" id="IPR001314">
    <property type="entry name" value="Peptidase_S1A"/>
</dbReference>
<dbReference type="KEGG" id="bany:112049873"/>
<dbReference type="InterPro" id="IPR018114">
    <property type="entry name" value="TRYPSIN_HIS"/>
</dbReference>
<sequence>MKTTTLLLLAVCLTSVAAMPHQERIIGGSTTTIQTYPFACSLQTTSGASWRHVCGCSIINNRAVLSAAHCWPRTAAGGSYRVRVGSSQRSSGGSMLTVQQLFGHPQYNTRNHDNDIGVVRTSVAIPIGSASVRAGNIAGANNNPPDNANVIAIGWGFTTPTGSPSETLRHVQIRVVNHNQCRNAYGGSTITANMLCAMWPGGGRGSCFGDSGTALIHNNVVVGVTSFGAECASARWPGVYARVSRYTAWIRQHA</sequence>
<keyword evidence="4" id="KW-0720">Serine protease</keyword>
<feature type="domain" description="Peptidase S1" evidence="7">
    <location>
        <begin position="25"/>
        <end position="254"/>
    </location>
</feature>
<dbReference type="Proteomes" id="UP001652582">
    <property type="component" value="Chromosome 24"/>
</dbReference>
<reference evidence="9" key="1">
    <citation type="submission" date="2025-08" db="UniProtKB">
        <authorList>
            <consortium name="RefSeq"/>
        </authorList>
    </citation>
    <scope>IDENTIFICATION</scope>
</reference>
<comment type="similarity">
    <text evidence="1">Belongs to the peptidase S1 family.</text>
</comment>
<dbReference type="PRINTS" id="PR00722">
    <property type="entry name" value="CHYMOTRYPSIN"/>
</dbReference>
<evidence type="ECO:0000313" key="9">
    <source>
        <dbReference type="RefSeq" id="XP_023943681.2"/>
    </source>
</evidence>
<organism evidence="8 9">
    <name type="scientific">Bicyclus anynana</name>
    <name type="common">Squinting bush brown butterfly</name>
    <dbReference type="NCBI Taxonomy" id="110368"/>
    <lineage>
        <taxon>Eukaryota</taxon>
        <taxon>Metazoa</taxon>
        <taxon>Ecdysozoa</taxon>
        <taxon>Arthropoda</taxon>
        <taxon>Hexapoda</taxon>
        <taxon>Insecta</taxon>
        <taxon>Pterygota</taxon>
        <taxon>Neoptera</taxon>
        <taxon>Endopterygota</taxon>
        <taxon>Lepidoptera</taxon>
        <taxon>Glossata</taxon>
        <taxon>Ditrysia</taxon>
        <taxon>Papilionoidea</taxon>
        <taxon>Nymphalidae</taxon>
        <taxon>Satyrinae</taxon>
        <taxon>Satyrini</taxon>
        <taxon>Mycalesina</taxon>
        <taxon>Bicyclus</taxon>
    </lineage>
</organism>
<dbReference type="InterPro" id="IPR001254">
    <property type="entry name" value="Trypsin_dom"/>
</dbReference>
<dbReference type="PANTHER" id="PTHR24276">
    <property type="entry name" value="POLYSERASE-RELATED"/>
    <property type="match status" value="1"/>
</dbReference>
<dbReference type="AlphaFoldDB" id="A0A6J1NKM9"/>
<keyword evidence="5" id="KW-1015">Disulfide bond</keyword>
<dbReference type="GO" id="GO:0006508">
    <property type="term" value="P:proteolysis"/>
    <property type="evidence" value="ECO:0007669"/>
    <property type="project" value="UniProtKB-KW"/>
</dbReference>
<dbReference type="GO" id="GO:0004252">
    <property type="term" value="F:serine-type endopeptidase activity"/>
    <property type="evidence" value="ECO:0007669"/>
    <property type="project" value="InterPro"/>
</dbReference>
<evidence type="ECO:0000313" key="8">
    <source>
        <dbReference type="Proteomes" id="UP001652582"/>
    </source>
</evidence>
<evidence type="ECO:0000256" key="5">
    <source>
        <dbReference type="ARBA" id="ARBA00023157"/>
    </source>
</evidence>
<feature type="chain" id="PRO_5046489295" evidence="6">
    <location>
        <begin position="19"/>
        <end position="254"/>
    </location>
</feature>
<dbReference type="GO" id="GO:0005576">
    <property type="term" value="C:extracellular region"/>
    <property type="evidence" value="ECO:0007669"/>
    <property type="project" value="UniProtKB-SubCell"/>
</dbReference>
<evidence type="ECO:0000256" key="3">
    <source>
        <dbReference type="ARBA" id="ARBA00022801"/>
    </source>
</evidence>
<dbReference type="GeneID" id="112049873"/>